<gene>
    <name evidence="4" type="ORF">ILEXP_LOCUS45609</name>
</gene>
<feature type="coiled-coil region" evidence="1">
    <location>
        <begin position="64"/>
        <end position="127"/>
    </location>
</feature>
<evidence type="ECO:0000259" key="3">
    <source>
        <dbReference type="PROSITE" id="PS51297"/>
    </source>
</evidence>
<protein>
    <recommendedName>
        <fullName evidence="3">K-box domain-containing protein</fullName>
    </recommendedName>
</protein>
<keyword evidence="5" id="KW-1185">Reference proteome</keyword>
<keyword evidence="1" id="KW-0175">Coiled coil</keyword>
<dbReference type="Pfam" id="PF01486">
    <property type="entry name" value="K-box"/>
    <property type="match status" value="1"/>
</dbReference>
<evidence type="ECO:0000313" key="4">
    <source>
        <dbReference type="EMBL" id="CAK9175790.1"/>
    </source>
</evidence>
<feature type="region of interest" description="Disordered" evidence="2">
    <location>
        <begin position="155"/>
        <end position="191"/>
    </location>
</feature>
<dbReference type="AlphaFoldDB" id="A0ABC8U3A3"/>
<name>A0ABC8U3A3_9AQUA</name>
<evidence type="ECO:0000256" key="1">
    <source>
        <dbReference type="SAM" id="Coils"/>
    </source>
</evidence>
<comment type="caution">
    <text evidence="4">The sequence shown here is derived from an EMBL/GenBank/DDBJ whole genome shotgun (WGS) entry which is preliminary data.</text>
</comment>
<dbReference type="Proteomes" id="UP001642360">
    <property type="component" value="Unassembled WGS sequence"/>
</dbReference>
<dbReference type="PROSITE" id="PS51297">
    <property type="entry name" value="K_BOX"/>
    <property type="match status" value="1"/>
</dbReference>
<evidence type="ECO:0000313" key="5">
    <source>
        <dbReference type="Proteomes" id="UP001642360"/>
    </source>
</evidence>
<accession>A0ABC8U3A3</accession>
<organism evidence="4 5">
    <name type="scientific">Ilex paraguariensis</name>
    <name type="common">yerba mate</name>
    <dbReference type="NCBI Taxonomy" id="185542"/>
    <lineage>
        <taxon>Eukaryota</taxon>
        <taxon>Viridiplantae</taxon>
        <taxon>Streptophyta</taxon>
        <taxon>Embryophyta</taxon>
        <taxon>Tracheophyta</taxon>
        <taxon>Spermatophyta</taxon>
        <taxon>Magnoliopsida</taxon>
        <taxon>eudicotyledons</taxon>
        <taxon>Gunneridae</taxon>
        <taxon>Pentapetalae</taxon>
        <taxon>asterids</taxon>
        <taxon>campanulids</taxon>
        <taxon>Aquifoliales</taxon>
        <taxon>Aquifoliaceae</taxon>
        <taxon>Ilex</taxon>
    </lineage>
</organism>
<proteinExistence type="predicted"/>
<sequence>MESILERYERYSYAEKQLIGIDSVPPQESWSLEYPKLIAKIEVLNRNIRHYVGEDLDPLSMRELQSLELQLDNALKRIRTRKNQLMHETISEHQKKEKTLQQQNSLLEKKLKEIEKNRAERQEQETLGQNSTTFMLPPPPPPPPPFPQLTSLSIGGTFQGREGLSRENGVQAGPPCSNSAIPPWMLSLVNQ</sequence>
<dbReference type="InterPro" id="IPR002487">
    <property type="entry name" value="TF_Kbox"/>
</dbReference>
<dbReference type="EMBL" id="CAUOFW020006713">
    <property type="protein sequence ID" value="CAK9175790.1"/>
    <property type="molecule type" value="Genomic_DNA"/>
</dbReference>
<feature type="domain" description="K-box" evidence="3">
    <location>
        <begin position="27"/>
        <end position="117"/>
    </location>
</feature>
<evidence type="ECO:0000256" key="2">
    <source>
        <dbReference type="SAM" id="MobiDB-lite"/>
    </source>
</evidence>
<reference evidence="4 5" key="1">
    <citation type="submission" date="2024-02" db="EMBL/GenBank/DDBJ databases">
        <authorList>
            <person name="Vignale AGUSTIN F."/>
            <person name="Sosa J E."/>
            <person name="Modenutti C."/>
        </authorList>
    </citation>
    <scope>NUCLEOTIDE SEQUENCE [LARGE SCALE GENOMIC DNA]</scope>
</reference>